<dbReference type="AlphaFoldDB" id="A0A1N6VMH3"/>
<dbReference type="Proteomes" id="UP000241788">
    <property type="component" value="Unassembled WGS sequence"/>
</dbReference>
<dbReference type="STRING" id="1604334.SAMN05421546_1822"/>
<dbReference type="SUPFAM" id="SSF103481">
    <property type="entry name" value="Multidrug resistance efflux transporter EmrE"/>
    <property type="match status" value="2"/>
</dbReference>
<dbReference type="Pfam" id="PF00892">
    <property type="entry name" value="EamA"/>
    <property type="match status" value="2"/>
</dbReference>
<feature type="transmembrane region" description="Helical" evidence="5">
    <location>
        <begin position="44"/>
        <end position="62"/>
    </location>
</feature>
<feature type="domain" description="EamA" evidence="6">
    <location>
        <begin position="160"/>
        <end position="289"/>
    </location>
</feature>
<evidence type="ECO:0000256" key="5">
    <source>
        <dbReference type="SAM" id="Phobius"/>
    </source>
</evidence>
<organism evidence="7 8">
    <name type="scientific">Solilutibacter tolerans</name>
    <dbReference type="NCBI Taxonomy" id="1604334"/>
    <lineage>
        <taxon>Bacteria</taxon>
        <taxon>Pseudomonadati</taxon>
        <taxon>Pseudomonadota</taxon>
        <taxon>Gammaproteobacteria</taxon>
        <taxon>Lysobacterales</taxon>
        <taxon>Lysobacteraceae</taxon>
        <taxon>Solilutibacter</taxon>
    </lineage>
</organism>
<feature type="transmembrane region" description="Helical" evidence="5">
    <location>
        <begin position="248"/>
        <end position="267"/>
    </location>
</feature>
<evidence type="ECO:0000256" key="3">
    <source>
        <dbReference type="ARBA" id="ARBA00022989"/>
    </source>
</evidence>
<feature type="transmembrane region" description="Helical" evidence="5">
    <location>
        <begin position="273"/>
        <end position="290"/>
    </location>
</feature>
<sequence>MSKPRSVQAQAALLMLASTLSFGVMAICIRLASATEPTWEVAFFRNFFGLLAMLPILLMPVLRSAKPRETLASIVHTKQLPRYFSRCLIGVISMFCGFWAIGHLPLSQAISLAYSSPIFVTIAAVFLLGEKVRLRRWMAVLAGFIGMMIIVRPGSQAFSPGLLVAVAAAVLSAIVAIQIKQLSKVDGPDTIVLWTYLFWVPMSLVPALFVWHWPEGMAWLWLVLCGVFGTGGQWLWTRALKLGEVSALTPISFMQLPVVTFAGWWLFDESVDRWTMIGAAVILSATAYIAHREAQLAKRKASHAPSEAVEPGN</sequence>
<feature type="transmembrane region" description="Helical" evidence="5">
    <location>
        <begin position="108"/>
        <end position="127"/>
    </location>
</feature>
<gene>
    <name evidence="7" type="ORF">SAMN05421546_1822</name>
</gene>
<evidence type="ECO:0000313" key="7">
    <source>
        <dbReference type="EMBL" id="SIQ78994.1"/>
    </source>
</evidence>
<feature type="transmembrane region" description="Helical" evidence="5">
    <location>
        <begin position="191"/>
        <end position="212"/>
    </location>
</feature>
<evidence type="ECO:0000313" key="8">
    <source>
        <dbReference type="Proteomes" id="UP000241788"/>
    </source>
</evidence>
<proteinExistence type="predicted"/>
<keyword evidence="4 5" id="KW-0472">Membrane</keyword>
<comment type="subcellular location">
    <subcellularLocation>
        <location evidence="1">Membrane</location>
        <topology evidence="1">Multi-pass membrane protein</topology>
    </subcellularLocation>
</comment>
<evidence type="ECO:0000256" key="2">
    <source>
        <dbReference type="ARBA" id="ARBA00022692"/>
    </source>
</evidence>
<reference evidence="8" key="1">
    <citation type="submission" date="2017-01" db="EMBL/GenBank/DDBJ databases">
        <authorList>
            <person name="Varghese N."/>
            <person name="Submissions S."/>
        </authorList>
    </citation>
    <scope>NUCLEOTIDE SEQUENCE [LARGE SCALE GENOMIC DNA]</scope>
    <source>
        <strain evidence="8">UM1</strain>
    </source>
</reference>
<dbReference type="PANTHER" id="PTHR22911">
    <property type="entry name" value="ACYL-MALONYL CONDENSING ENZYME-RELATED"/>
    <property type="match status" value="1"/>
</dbReference>
<dbReference type="Gene3D" id="1.10.3730.20">
    <property type="match status" value="2"/>
</dbReference>
<feature type="transmembrane region" description="Helical" evidence="5">
    <location>
        <begin position="157"/>
        <end position="179"/>
    </location>
</feature>
<protein>
    <submittedName>
        <fullName evidence="7">Permease of the drug/metabolite transporter (DMT) superfamily</fullName>
    </submittedName>
</protein>
<evidence type="ECO:0000256" key="1">
    <source>
        <dbReference type="ARBA" id="ARBA00004141"/>
    </source>
</evidence>
<dbReference type="InterPro" id="IPR037185">
    <property type="entry name" value="EmrE-like"/>
</dbReference>
<evidence type="ECO:0000259" key="6">
    <source>
        <dbReference type="Pfam" id="PF00892"/>
    </source>
</evidence>
<dbReference type="EMBL" id="FTLW01000004">
    <property type="protein sequence ID" value="SIQ78994.1"/>
    <property type="molecule type" value="Genomic_DNA"/>
</dbReference>
<keyword evidence="8" id="KW-1185">Reference proteome</keyword>
<feature type="transmembrane region" description="Helical" evidence="5">
    <location>
        <begin position="218"/>
        <end position="236"/>
    </location>
</feature>
<name>A0A1N6VMH3_9GAMM</name>
<keyword evidence="2 5" id="KW-0812">Transmembrane</keyword>
<accession>A0A1N6VMH3</accession>
<dbReference type="PANTHER" id="PTHR22911:SF6">
    <property type="entry name" value="SOLUTE CARRIER FAMILY 35 MEMBER G1"/>
    <property type="match status" value="1"/>
</dbReference>
<dbReference type="GO" id="GO:0016020">
    <property type="term" value="C:membrane"/>
    <property type="evidence" value="ECO:0007669"/>
    <property type="project" value="UniProtKB-SubCell"/>
</dbReference>
<feature type="transmembrane region" description="Helical" evidence="5">
    <location>
        <begin position="134"/>
        <end position="151"/>
    </location>
</feature>
<evidence type="ECO:0000256" key="4">
    <source>
        <dbReference type="ARBA" id="ARBA00023136"/>
    </source>
</evidence>
<keyword evidence="3 5" id="KW-1133">Transmembrane helix</keyword>
<feature type="transmembrane region" description="Helical" evidence="5">
    <location>
        <begin position="83"/>
        <end position="102"/>
    </location>
</feature>
<feature type="domain" description="EamA" evidence="6">
    <location>
        <begin position="11"/>
        <end position="151"/>
    </location>
</feature>
<dbReference type="InterPro" id="IPR000620">
    <property type="entry name" value="EamA_dom"/>
</dbReference>